<dbReference type="SMART" id="SM00448">
    <property type="entry name" value="REC"/>
    <property type="match status" value="2"/>
</dbReference>
<reference evidence="7 8" key="1">
    <citation type="submission" date="2016-07" db="EMBL/GenBank/DDBJ databases">
        <title>Pervasive Adenine N6-methylation of Active Genes in Fungi.</title>
        <authorList>
            <consortium name="DOE Joint Genome Institute"/>
            <person name="Mondo S.J."/>
            <person name="Dannebaum R.O."/>
            <person name="Kuo R.C."/>
            <person name="Labutti K."/>
            <person name="Haridas S."/>
            <person name="Kuo A."/>
            <person name="Salamov A."/>
            <person name="Ahrendt S.R."/>
            <person name="Lipzen A."/>
            <person name="Sullivan W."/>
            <person name="Andreopoulos W.B."/>
            <person name="Clum A."/>
            <person name="Lindquist E."/>
            <person name="Daum C."/>
            <person name="Ramamoorthy G.K."/>
            <person name="Gryganskyi A."/>
            <person name="Culley D."/>
            <person name="Magnuson J.K."/>
            <person name="James T.Y."/>
            <person name="O'Malley M.A."/>
            <person name="Stajich J.E."/>
            <person name="Spatafora J.W."/>
            <person name="Visel A."/>
            <person name="Grigoriev I.V."/>
        </authorList>
    </citation>
    <scope>NUCLEOTIDE SEQUENCE [LARGE SCALE GENOMIC DNA]</scope>
    <source>
        <strain evidence="7 8">62-1032</strain>
    </source>
</reference>
<dbReference type="InterPro" id="IPR036097">
    <property type="entry name" value="HisK_dim/P_sf"/>
</dbReference>
<dbReference type="SMART" id="SM00388">
    <property type="entry name" value="HisKA"/>
    <property type="match status" value="2"/>
</dbReference>
<name>A0A1Y2FU54_9BASI</name>
<feature type="modified residue" description="4-aspartylphosphate" evidence="2">
    <location>
        <position position="2190"/>
    </location>
</feature>
<dbReference type="GO" id="GO:0000155">
    <property type="term" value="F:phosphorelay sensor kinase activity"/>
    <property type="evidence" value="ECO:0007669"/>
    <property type="project" value="InterPro"/>
</dbReference>
<evidence type="ECO:0000256" key="1">
    <source>
        <dbReference type="ARBA" id="ARBA00022553"/>
    </source>
</evidence>
<keyword evidence="1 2" id="KW-0597">Phosphoprotein</keyword>
<accession>A0A1Y2FU54</accession>
<dbReference type="CDD" id="cd16922">
    <property type="entry name" value="HATPase_EvgS-ArcB-TorS-like"/>
    <property type="match status" value="1"/>
</dbReference>
<feature type="region of interest" description="Disordered" evidence="4">
    <location>
        <begin position="969"/>
        <end position="992"/>
    </location>
</feature>
<dbReference type="Pfam" id="PF02518">
    <property type="entry name" value="HATPase_c"/>
    <property type="match status" value="2"/>
</dbReference>
<dbReference type="SUPFAM" id="SSF52172">
    <property type="entry name" value="CheY-like"/>
    <property type="match status" value="2"/>
</dbReference>
<gene>
    <name evidence="7" type="ORF">BCR35DRAFT_302457</name>
</gene>
<dbReference type="InterPro" id="IPR005467">
    <property type="entry name" value="His_kinase_dom"/>
</dbReference>
<evidence type="ECO:0000256" key="2">
    <source>
        <dbReference type="PROSITE-ProRule" id="PRU00169"/>
    </source>
</evidence>
<feature type="compositionally biased region" description="Low complexity" evidence="4">
    <location>
        <begin position="410"/>
        <end position="421"/>
    </location>
</feature>
<feature type="compositionally biased region" description="Low complexity" evidence="4">
    <location>
        <begin position="1036"/>
        <end position="1058"/>
    </location>
</feature>
<dbReference type="CDD" id="cd00130">
    <property type="entry name" value="PAS"/>
    <property type="match status" value="1"/>
</dbReference>
<organism evidence="7 8">
    <name type="scientific">Leucosporidium creatinivorum</name>
    <dbReference type="NCBI Taxonomy" id="106004"/>
    <lineage>
        <taxon>Eukaryota</taxon>
        <taxon>Fungi</taxon>
        <taxon>Dikarya</taxon>
        <taxon>Basidiomycota</taxon>
        <taxon>Pucciniomycotina</taxon>
        <taxon>Microbotryomycetes</taxon>
        <taxon>Leucosporidiales</taxon>
        <taxon>Leucosporidium</taxon>
    </lineage>
</organism>
<dbReference type="EMBL" id="MCGR01000014">
    <property type="protein sequence ID" value="ORY86726.1"/>
    <property type="molecule type" value="Genomic_DNA"/>
</dbReference>
<proteinExistence type="predicted"/>
<dbReference type="InterPro" id="IPR004358">
    <property type="entry name" value="Sig_transdc_His_kin-like_C"/>
</dbReference>
<dbReference type="Gene3D" id="3.30.565.10">
    <property type="entry name" value="Histidine kinase-like ATPase, C-terminal domain"/>
    <property type="match status" value="2"/>
</dbReference>
<dbReference type="PANTHER" id="PTHR43547">
    <property type="entry name" value="TWO-COMPONENT HISTIDINE KINASE"/>
    <property type="match status" value="1"/>
</dbReference>
<dbReference type="SUPFAM" id="SSF47384">
    <property type="entry name" value="Homodimeric domain of signal transducing histidine kinase"/>
    <property type="match status" value="2"/>
</dbReference>
<feature type="region of interest" description="Disordered" evidence="4">
    <location>
        <begin position="145"/>
        <end position="197"/>
    </location>
</feature>
<dbReference type="SMART" id="SM00387">
    <property type="entry name" value="HATPase_c"/>
    <property type="match status" value="2"/>
</dbReference>
<keyword evidence="8" id="KW-1185">Reference proteome</keyword>
<dbReference type="Pfam" id="PF13188">
    <property type="entry name" value="PAS_8"/>
    <property type="match status" value="1"/>
</dbReference>
<dbReference type="FunFam" id="3.40.50.2300:FF:000307">
    <property type="entry name" value="Receptor-like histidine kinase BpdS"/>
    <property type="match status" value="1"/>
</dbReference>
<dbReference type="CDD" id="cd17546">
    <property type="entry name" value="REC_hyHK_CKI1_RcsC-like"/>
    <property type="match status" value="1"/>
</dbReference>
<dbReference type="PROSITE" id="PS50110">
    <property type="entry name" value="RESPONSE_REGULATORY"/>
    <property type="match status" value="2"/>
</dbReference>
<feature type="region of interest" description="Disordered" evidence="4">
    <location>
        <begin position="371"/>
        <end position="556"/>
    </location>
</feature>
<feature type="compositionally biased region" description="Acidic residues" evidence="4">
    <location>
        <begin position="650"/>
        <end position="669"/>
    </location>
</feature>
<dbReference type="Gene3D" id="1.10.287.130">
    <property type="match status" value="2"/>
</dbReference>
<dbReference type="PRINTS" id="PR00344">
    <property type="entry name" value="BCTRLSENSOR"/>
</dbReference>
<dbReference type="Pfam" id="PF00512">
    <property type="entry name" value="HisKA"/>
    <property type="match status" value="1"/>
</dbReference>
<dbReference type="InterPro" id="IPR001789">
    <property type="entry name" value="Sig_transdc_resp-reg_receiver"/>
</dbReference>
<feature type="compositionally biased region" description="Low complexity" evidence="4">
    <location>
        <begin position="318"/>
        <end position="335"/>
    </location>
</feature>
<feature type="region of interest" description="Disordered" evidence="4">
    <location>
        <begin position="1005"/>
        <end position="1072"/>
    </location>
</feature>
<feature type="compositionally biased region" description="Low complexity" evidence="4">
    <location>
        <begin position="2074"/>
        <end position="2116"/>
    </location>
</feature>
<dbReference type="CDD" id="cd00082">
    <property type="entry name" value="HisKA"/>
    <property type="match status" value="2"/>
</dbReference>
<dbReference type="InterPro" id="IPR003661">
    <property type="entry name" value="HisK_dim/P_dom"/>
</dbReference>
<feature type="compositionally biased region" description="Polar residues" evidence="4">
    <location>
        <begin position="973"/>
        <end position="992"/>
    </location>
</feature>
<feature type="compositionally biased region" description="Basic and acidic residues" evidence="4">
    <location>
        <begin position="616"/>
        <end position="649"/>
    </location>
</feature>
<dbReference type="InterPro" id="IPR003594">
    <property type="entry name" value="HATPase_dom"/>
</dbReference>
<feature type="modified residue" description="4-aspartylphosphate" evidence="2">
    <location>
        <position position="1536"/>
    </location>
</feature>
<feature type="coiled-coil region" evidence="3">
    <location>
        <begin position="1753"/>
        <end position="1780"/>
    </location>
</feature>
<feature type="domain" description="Response regulatory" evidence="6">
    <location>
        <begin position="1488"/>
        <end position="1603"/>
    </location>
</feature>
<dbReference type="STRING" id="106004.A0A1Y2FU54"/>
<feature type="compositionally biased region" description="Low complexity" evidence="4">
    <location>
        <begin position="501"/>
        <end position="527"/>
    </location>
</feature>
<feature type="region of interest" description="Disordered" evidence="4">
    <location>
        <begin position="299"/>
        <end position="335"/>
    </location>
</feature>
<evidence type="ECO:0000259" key="5">
    <source>
        <dbReference type="PROSITE" id="PS50109"/>
    </source>
</evidence>
<feature type="compositionally biased region" description="Polar residues" evidence="4">
    <location>
        <begin position="1021"/>
        <end position="1031"/>
    </location>
</feature>
<evidence type="ECO:0000256" key="3">
    <source>
        <dbReference type="SAM" id="Coils"/>
    </source>
</evidence>
<dbReference type="Gene3D" id="3.30.450.20">
    <property type="entry name" value="PAS domain"/>
    <property type="match status" value="2"/>
</dbReference>
<dbReference type="Pfam" id="PF00072">
    <property type="entry name" value="Response_reg"/>
    <property type="match status" value="2"/>
</dbReference>
<comment type="caution">
    <text evidence="7">The sequence shown here is derived from an EMBL/GenBank/DDBJ whole genome shotgun (WGS) entry which is preliminary data.</text>
</comment>
<dbReference type="OrthoDB" id="60033at2759"/>
<evidence type="ECO:0000259" key="6">
    <source>
        <dbReference type="PROSITE" id="PS50110"/>
    </source>
</evidence>
<feature type="region of interest" description="Disordered" evidence="4">
    <location>
        <begin position="582"/>
        <end position="737"/>
    </location>
</feature>
<evidence type="ECO:0000256" key="4">
    <source>
        <dbReference type="SAM" id="MobiDB-lite"/>
    </source>
</evidence>
<feature type="domain" description="Histidine kinase" evidence="5">
    <location>
        <begin position="1183"/>
        <end position="1402"/>
    </location>
</feature>
<sequence length="2277" mass="247824">MAAHPSPPLPTPLVDFLSSYPHPCFALPASPLHAALTTRQTVGVSAASRDQKRRAKRAAGQGDTEMGSRSSGSMHTGSSHSKRSTAEEILSTAFGQQAHSAPDPSPPPTHSSLLEGGSQQSHHPSRTAEGAVAAMYEQRAVRKAANRQDRALEASLDEDKRVEREEREAVERQGGDKWGGATRNMDQGEGGDRGREGMGMNLEGLLRPVWANERWEQLVQRKEVKEGQDQGPEINLVSLVGRDDLQKLLALLVQVIAPSESADASSSTRSDNTISLTLKFPHYSVNYRSSRRRNRIAVPMRASAAHPNPDIKANAYNSTATSHSASSGSGASSVSSSVNVDAEYNLQLVATWMEKEDLVVITTIATNIFPSSASSRKRPSTRASTASSASRPQGAAARPVLSPQQPLPSPNTSRPTRPTSSDASHTTSAVPPSPKQLPTTLPPIMETSSSTSSDGKIHRPSLPRQVSRESGSSAVTVQPLPDDSVSSAPTPTPSHPGTRAPSHSSSSLPSPTFTLPSSGAPSPSIPATTDKLSPPLPTDQVPTPIPDYTGKPLYDPEVDAEAARAAALLLGRDTEIIDPHKAFLVERRKRRKAKRDRERKKEGLEGVTESGTAGKAGEERELTHEEEKKEGAREREARKWKEEQDARDEAELDELDTLAEQSEREELDEKMDRELDALRAGSDLESSNEEGKIHSAFGRAEEDDDSDDDDGRAENSGGLQDDSTDSPASDGPPSPLSAANLQVQQRAAMLDPFTTPESVDNFLDIISRTPTGRLIAAHAWENTSLGGIRYWTPELRSMVMISLASPFRSSLWWGEDSVLIYNDEYARMLGQKHPHILGVSGAVGWSELWDTLGPLAARVMQGETVSYFDHHLPMLRNGFLEETYHTWSFVPFRNRDGIVVGYENTSFETTARVIAERRLATMRDLAQMTQLARTSTDYFQKALQIVATNPLDLPFALLYSCETATPTFGKRTAGSSDQGGSKSRADTNNTSANSAQIKLVLQGTVGVPEGHPSAPAEFTTRIDTTPPSQHEPSLHGTSDTSSNTSHTGTGTNSATNSSQPTGSMEGEPSWPFQEACSSRKPVFLADLFGRAKGFHQRGWPSEVKHGVVIPIVVEGDTTSIPKACLVLGLNPRRPWNEVFATFLNLLSKSLSTGLLNVTMAETEAQRTEELLQLDKAKTSFFANTSHEIRTPLTLILGPLEDVLSSTTLRTEDREKLLIVQRHSNRLLNMVNTLLDFSRLEGGRMDTVFRPVKLGTMVADLSSLFRAAIERGGIELLVDCQPDPFEDKPVYLAAELFEKVLFNLLGNAFKYTLKGQITVKVSYEGSAKALVQVIDTGCGIADHELAHIFDRFHRVESNSRTAGGTGIGLALTLELVKTLGGKLDVESAVNQGSTFTVTLRRGHAHLPAAQVVEEALEPVDLPPRAQNSLSIIEDAASWKVHPQLSASLSQPGQPASPSMAFKPALDAGLASAEDPFVLSADLLDLRNSTILLVDDNADLRQYIGALLGRAFRVVEMEDGQAALEYCLREPPSLVVSDVMMPRLDGAGLLNALRSNPSTALIPVLFLSAQAGPEARVEALLSGVDDYLVKPFQGKELLARVNSHLQLGKMRMELERRVEERTRALIESEVKYRGLADRYSTLSLLSPVGIFMADPFGRVNYANPRFYDISGVDPDGSLADWRSSIMDEYQANVEKVWKEATALKPKHHKPAAVATTMEFRWKKDQNWVLFEIRPFSESGIHRGFVGSITDISSQKRVEQLHIQEVERRAADAEENRRQTDQFLDMSSHELRNPLSGVWQNAQVVGDSLEKFVELLEELQEGNVPDEQTLDSLLAEMEENVESIESIILCASHQQRIADDILNVSKLNMGLLSINPVAFDLAAKVQEVVHMFMVECQQKAIKLTLRKGDSLKQLKAETVVADPGRLNQCLINFVTNGVKYTTESKRRLITIHLDAFPSAPPQPERAMRVINKNIAVDTPADPETVWIMCGVEDSGKGLTQDELKKLFARFSQANPKSDQYGGSGLGLYVSKKLVELHNGFIEVESTPGQGSTFRFAIPTKRLAAGTKLAPSPPAPPSSSTSSRRTKSRPGSSSGPVRAPSASGPVRAPAASAPVATPAQPELPSTEVEKPPISCHVLVVEDNLINSRVLTRQLKIAGHEVSVAFDGQQGLDLIAKDCSATDADHRPIEVVLMDIEMPVMDGLTAIKELRKREASGEIPRRYPCIAVTGNARQAQIDHCLEAGFDNVTIKPYDRDAVLNLIQLAVEGRLREAGGVRKGSAP</sequence>
<dbReference type="CDD" id="cd17574">
    <property type="entry name" value="REC_OmpR"/>
    <property type="match status" value="1"/>
</dbReference>
<dbReference type="FunFam" id="1.10.287.130:FF:000045">
    <property type="entry name" value="Two-component system sensor histidine kinase/response regulator"/>
    <property type="match status" value="1"/>
</dbReference>
<dbReference type="InterPro" id="IPR011006">
    <property type="entry name" value="CheY-like_superfamily"/>
</dbReference>
<dbReference type="InterPro" id="IPR036890">
    <property type="entry name" value="HATPase_C_sf"/>
</dbReference>
<feature type="region of interest" description="Disordered" evidence="4">
    <location>
        <begin position="2061"/>
        <end position="2124"/>
    </location>
</feature>
<evidence type="ECO:0008006" key="9">
    <source>
        <dbReference type="Google" id="ProtNLM"/>
    </source>
</evidence>
<dbReference type="InterPro" id="IPR035965">
    <property type="entry name" value="PAS-like_dom_sf"/>
</dbReference>
<feature type="compositionally biased region" description="Basic and acidic residues" evidence="4">
    <location>
        <begin position="146"/>
        <end position="175"/>
    </location>
</feature>
<dbReference type="Gene3D" id="3.40.50.2300">
    <property type="match status" value="2"/>
</dbReference>
<feature type="compositionally biased region" description="Acidic residues" evidence="4">
    <location>
        <begin position="701"/>
        <end position="711"/>
    </location>
</feature>
<dbReference type="SUPFAM" id="SSF55874">
    <property type="entry name" value="ATPase domain of HSP90 chaperone/DNA topoisomerase II/histidine kinase"/>
    <property type="match status" value="2"/>
</dbReference>
<dbReference type="PROSITE" id="PS50109">
    <property type="entry name" value="HIS_KIN"/>
    <property type="match status" value="2"/>
</dbReference>
<dbReference type="InParanoid" id="A0A1Y2FU54"/>
<feature type="compositionally biased region" description="Basic and acidic residues" evidence="4">
    <location>
        <begin position="595"/>
        <end position="604"/>
    </location>
</feature>
<evidence type="ECO:0000313" key="7">
    <source>
        <dbReference type="EMBL" id="ORY86726.1"/>
    </source>
</evidence>
<feature type="region of interest" description="Disordered" evidence="4">
    <location>
        <begin position="39"/>
        <end position="130"/>
    </location>
</feature>
<feature type="compositionally biased region" description="Low complexity" evidence="4">
    <location>
        <begin position="381"/>
        <end position="392"/>
    </location>
</feature>
<dbReference type="SUPFAM" id="SSF55785">
    <property type="entry name" value="PYP-like sensor domain (PAS domain)"/>
    <property type="match status" value="1"/>
</dbReference>
<dbReference type="Proteomes" id="UP000193467">
    <property type="component" value="Unassembled WGS sequence"/>
</dbReference>
<feature type="compositionally biased region" description="Low complexity" evidence="4">
    <location>
        <begin position="67"/>
        <end position="79"/>
    </location>
</feature>
<dbReference type="NCBIfam" id="TIGR00229">
    <property type="entry name" value="sensory_box"/>
    <property type="match status" value="1"/>
</dbReference>
<feature type="domain" description="Response regulatory" evidence="6">
    <location>
        <begin position="2132"/>
        <end position="2261"/>
    </location>
</feature>
<dbReference type="PANTHER" id="PTHR43547:SF2">
    <property type="entry name" value="HYBRID SIGNAL TRANSDUCTION HISTIDINE KINASE C"/>
    <property type="match status" value="1"/>
</dbReference>
<evidence type="ECO:0000313" key="8">
    <source>
        <dbReference type="Proteomes" id="UP000193467"/>
    </source>
</evidence>
<protein>
    <recommendedName>
        <fullName evidence="9">Histidine kinase</fullName>
    </recommendedName>
</protein>
<feature type="domain" description="Histidine kinase" evidence="5">
    <location>
        <begin position="1783"/>
        <end position="2058"/>
    </location>
</feature>
<dbReference type="InterPro" id="IPR000014">
    <property type="entry name" value="PAS"/>
</dbReference>
<keyword evidence="3" id="KW-0175">Coiled coil</keyword>